<dbReference type="SUPFAM" id="SSF52540">
    <property type="entry name" value="P-loop containing nucleoside triphosphate hydrolases"/>
    <property type="match status" value="1"/>
</dbReference>
<dbReference type="PANTHER" id="PTHR47959">
    <property type="entry name" value="ATP-DEPENDENT RNA HELICASE RHLE-RELATED"/>
    <property type="match status" value="1"/>
</dbReference>
<dbReference type="SMART" id="SM00487">
    <property type="entry name" value="DEXDc"/>
    <property type="match status" value="1"/>
</dbReference>
<dbReference type="InterPro" id="IPR014014">
    <property type="entry name" value="RNA_helicase_DEAD_Q_motif"/>
</dbReference>
<keyword evidence="3" id="KW-0347">Helicase</keyword>
<evidence type="ECO:0000256" key="1">
    <source>
        <dbReference type="ARBA" id="ARBA00022741"/>
    </source>
</evidence>
<evidence type="ECO:0000256" key="4">
    <source>
        <dbReference type="ARBA" id="ARBA00022840"/>
    </source>
</evidence>
<dbReference type="Gene3D" id="3.40.50.300">
    <property type="entry name" value="P-loop containing nucleotide triphosphate hydrolases"/>
    <property type="match status" value="1"/>
</dbReference>
<keyword evidence="4" id="KW-0067">ATP-binding</keyword>
<dbReference type="InterPro" id="IPR014001">
    <property type="entry name" value="Helicase_ATP-bd"/>
</dbReference>
<feature type="domain" description="DEAD-box RNA helicase Q" evidence="8">
    <location>
        <begin position="2"/>
        <end position="30"/>
    </location>
</feature>
<feature type="short sequence motif" description="Q motif" evidence="5">
    <location>
        <begin position="2"/>
        <end position="30"/>
    </location>
</feature>
<evidence type="ECO:0000256" key="3">
    <source>
        <dbReference type="ARBA" id="ARBA00022806"/>
    </source>
</evidence>
<dbReference type="PANTHER" id="PTHR47959:SF13">
    <property type="entry name" value="ATP-DEPENDENT RNA HELICASE RHLE"/>
    <property type="match status" value="1"/>
</dbReference>
<gene>
    <name evidence="9" type="ORF">AVDCRST_MAG68-1824</name>
</gene>
<evidence type="ECO:0000256" key="2">
    <source>
        <dbReference type="ARBA" id="ARBA00022801"/>
    </source>
</evidence>
<dbReference type="InterPro" id="IPR001763">
    <property type="entry name" value="Rhodanese-like_dom"/>
</dbReference>
<dbReference type="InterPro" id="IPR027417">
    <property type="entry name" value="P-loop_NTPase"/>
</dbReference>
<dbReference type="GO" id="GO:0005829">
    <property type="term" value="C:cytosol"/>
    <property type="evidence" value="ECO:0007669"/>
    <property type="project" value="TreeGrafter"/>
</dbReference>
<feature type="domain" description="Rhodanese" evidence="6">
    <location>
        <begin position="234"/>
        <end position="276"/>
    </location>
</feature>
<evidence type="ECO:0000313" key="9">
    <source>
        <dbReference type="EMBL" id="CAA9320435.1"/>
    </source>
</evidence>
<dbReference type="GO" id="GO:0003676">
    <property type="term" value="F:nucleic acid binding"/>
    <property type="evidence" value="ECO:0007669"/>
    <property type="project" value="InterPro"/>
</dbReference>
<dbReference type="GO" id="GO:0005524">
    <property type="term" value="F:ATP binding"/>
    <property type="evidence" value="ECO:0007669"/>
    <property type="project" value="UniProtKB-KW"/>
</dbReference>
<dbReference type="InterPro" id="IPR011545">
    <property type="entry name" value="DEAD/DEAH_box_helicase_dom"/>
</dbReference>
<dbReference type="AlphaFoldDB" id="A0A6J4L266"/>
<dbReference type="GO" id="GO:0003724">
    <property type="term" value="F:RNA helicase activity"/>
    <property type="evidence" value="ECO:0007669"/>
    <property type="project" value="InterPro"/>
</dbReference>
<name>A0A6J4L266_9BACT</name>
<feature type="non-terminal residue" evidence="9">
    <location>
        <position position="433"/>
    </location>
</feature>
<sequence>MASFNDLGLREPLLAALEEAGFERPTALQQAAIPILRREGNLVARAASGAGKTLAYGLGVLDRVEARAEAGDEAEEGSEAGTRVLVLAATPEHALRATLELVPLAQAVGLTVTASGRGWGTSAGEADILVATPAEVLEAVRTSGVKLETLEAIVVDGASEIEAMGGWDAAETLFDHAPRGAQRVLFSADMTPGVEDMVDRRIKRALRYPPSPAVPDAEPAAATGVFGYVIVSEREKLETVARLLGGERDGDAPPVLVCRSEERAAQVAEALALRGFMAGDADDEEVDVAVISSGAGPEELGAQLGGNPATVISFDVPPDEATLRALHGGEMTGFVLLLPRELAHLRQIARLALLDPRPAGITGEEPAGRDEVTAFRNTIRRAVREEDLSAQMLVLEPLFEDFTPAEVAAAVAALLRRKPPVQPAPEAAAPAAP</sequence>
<dbReference type="Pfam" id="PF00270">
    <property type="entry name" value="DEAD"/>
    <property type="match status" value="1"/>
</dbReference>
<reference evidence="9" key="1">
    <citation type="submission" date="2020-02" db="EMBL/GenBank/DDBJ databases">
        <authorList>
            <person name="Meier V. D."/>
        </authorList>
    </citation>
    <scope>NUCLEOTIDE SEQUENCE</scope>
    <source>
        <strain evidence="9">AVDCRST_MAG68</strain>
    </source>
</reference>
<dbReference type="PROSITE" id="PS51192">
    <property type="entry name" value="HELICASE_ATP_BIND_1"/>
    <property type="match status" value="1"/>
</dbReference>
<evidence type="ECO:0000256" key="5">
    <source>
        <dbReference type="PROSITE-ProRule" id="PRU00552"/>
    </source>
</evidence>
<dbReference type="PROSITE" id="PS51195">
    <property type="entry name" value="Q_MOTIF"/>
    <property type="match status" value="1"/>
</dbReference>
<keyword evidence="1" id="KW-0547">Nucleotide-binding</keyword>
<organism evidence="9">
    <name type="scientific">uncultured Gemmatimonadota bacterium</name>
    <dbReference type="NCBI Taxonomy" id="203437"/>
    <lineage>
        <taxon>Bacteria</taxon>
        <taxon>Pseudomonadati</taxon>
        <taxon>Gemmatimonadota</taxon>
        <taxon>environmental samples</taxon>
    </lineage>
</organism>
<dbReference type="EMBL" id="CADCTW010000092">
    <property type="protein sequence ID" value="CAA9320435.1"/>
    <property type="molecule type" value="Genomic_DNA"/>
</dbReference>
<accession>A0A6J4L266</accession>
<evidence type="ECO:0000259" key="7">
    <source>
        <dbReference type="PROSITE" id="PS51192"/>
    </source>
</evidence>
<dbReference type="PROSITE" id="PS50206">
    <property type="entry name" value="RHODANESE_3"/>
    <property type="match status" value="1"/>
</dbReference>
<keyword evidence="2" id="KW-0378">Hydrolase</keyword>
<feature type="domain" description="Helicase ATP-binding" evidence="7">
    <location>
        <begin position="33"/>
        <end position="208"/>
    </location>
</feature>
<evidence type="ECO:0000259" key="8">
    <source>
        <dbReference type="PROSITE" id="PS51195"/>
    </source>
</evidence>
<protein>
    <recommendedName>
        <fullName evidence="10">RNA helicase</fullName>
    </recommendedName>
</protein>
<dbReference type="InterPro" id="IPR050079">
    <property type="entry name" value="DEAD_box_RNA_helicase"/>
</dbReference>
<proteinExistence type="predicted"/>
<dbReference type="GO" id="GO:0016787">
    <property type="term" value="F:hydrolase activity"/>
    <property type="evidence" value="ECO:0007669"/>
    <property type="project" value="UniProtKB-KW"/>
</dbReference>
<evidence type="ECO:0008006" key="10">
    <source>
        <dbReference type="Google" id="ProtNLM"/>
    </source>
</evidence>
<evidence type="ECO:0000259" key="6">
    <source>
        <dbReference type="PROSITE" id="PS50206"/>
    </source>
</evidence>